<dbReference type="EMBL" id="BSXU01012506">
    <property type="protein sequence ID" value="GME77351.1"/>
    <property type="molecule type" value="Genomic_DNA"/>
</dbReference>
<comment type="caution">
    <text evidence="2">The sequence shown here is derived from an EMBL/GenBank/DDBJ whole genome shotgun (WGS) entry which is preliminary data.</text>
</comment>
<organism evidence="2 3">
    <name type="scientific">Ambrosiozyma monospora</name>
    <name type="common">Yeast</name>
    <name type="synonym">Endomycopsis monosporus</name>
    <dbReference type="NCBI Taxonomy" id="43982"/>
    <lineage>
        <taxon>Eukaryota</taxon>
        <taxon>Fungi</taxon>
        <taxon>Dikarya</taxon>
        <taxon>Ascomycota</taxon>
        <taxon>Saccharomycotina</taxon>
        <taxon>Pichiomycetes</taxon>
        <taxon>Pichiales</taxon>
        <taxon>Pichiaceae</taxon>
        <taxon>Ambrosiozyma</taxon>
    </lineage>
</organism>
<feature type="transmembrane region" description="Helical" evidence="1">
    <location>
        <begin position="165"/>
        <end position="195"/>
    </location>
</feature>
<name>A0A9W6WKV8_AMBMO</name>
<feature type="transmembrane region" description="Helical" evidence="1">
    <location>
        <begin position="109"/>
        <end position="131"/>
    </location>
</feature>
<feature type="transmembrane region" description="Helical" evidence="1">
    <location>
        <begin position="67"/>
        <end position="89"/>
    </location>
</feature>
<feature type="transmembrane region" description="Helical" evidence="1">
    <location>
        <begin position="27"/>
        <end position="47"/>
    </location>
</feature>
<evidence type="ECO:0000256" key="1">
    <source>
        <dbReference type="SAM" id="Phobius"/>
    </source>
</evidence>
<evidence type="ECO:0000313" key="3">
    <source>
        <dbReference type="Proteomes" id="UP001165063"/>
    </source>
</evidence>
<reference evidence="2" key="1">
    <citation type="submission" date="2023-04" db="EMBL/GenBank/DDBJ databases">
        <title>Ambrosiozyma monospora NBRC 1965.</title>
        <authorList>
            <person name="Ichikawa N."/>
            <person name="Sato H."/>
            <person name="Tonouchi N."/>
        </authorList>
    </citation>
    <scope>NUCLEOTIDE SEQUENCE</scope>
    <source>
        <strain evidence="2">NBRC 1965</strain>
    </source>
</reference>
<keyword evidence="1" id="KW-0812">Transmembrane</keyword>
<sequence length="249" mass="28240">MLALGFTALSLLLTCATLRFRNVIFHAYSTMSTVIAGVITTVCAARVHLKVGQEFYPQDDLKSLHPWMLWMLIPASISLFVAAGCSLFVTRKRDELDYKVDPEKKRIQVIMLLIIAFHVISLPFPIIMVVDSQYRHKFVVLLIPAIVIPCCCWVLSLASNYIENIIFHVFQSIMLLSSFAISVTLIVFTGIFAVYGPTKERHLYPAWKCWILIPTCLSTFTCFIFQLFIIREATLPCISFDVSSFKDVA</sequence>
<proteinExistence type="predicted"/>
<evidence type="ECO:0000313" key="2">
    <source>
        <dbReference type="EMBL" id="GME77351.1"/>
    </source>
</evidence>
<feature type="transmembrane region" description="Helical" evidence="1">
    <location>
        <begin position="138"/>
        <end position="159"/>
    </location>
</feature>
<keyword evidence="1" id="KW-0472">Membrane</keyword>
<dbReference type="Proteomes" id="UP001165063">
    <property type="component" value="Unassembled WGS sequence"/>
</dbReference>
<feature type="transmembrane region" description="Helical" evidence="1">
    <location>
        <begin position="207"/>
        <end position="229"/>
    </location>
</feature>
<keyword evidence="1" id="KW-1133">Transmembrane helix</keyword>
<keyword evidence="3" id="KW-1185">Reference proteome</keyword>
<protein>
    <submittedName>
        <fullName evidence="2">Unnamed protein product</fullName>
    </submittedName>
</protein>
<dbReference type="AlphaFoldDB" id="A0A9W6WKV8"/>
<gene>
    <name evidence="2" type="ORF">Amon01_000964000</name>
</gene>
<accession>A0A9W6WKV8</accession>